<dbReference type="GO" id="GO:0005634">
    <property type="term" value="C:nucleus"/>
    <property type="evidence" value="ECO:0007669"/>
    <property type="project" value="UniProtKB-SubCell"/>
</dbReference>
<dbReference type="SMART" id="SM00389">
    <property type="entry name" value="HOX"/>
    <property type="match status" value="1"/>
</dbReference>
<keyword evidence="5 10" id="KW-0804">Transcription</keyword>
<evidence type="ECO:0000256" key="7">
    <source>
        <dbReference type="ARBA" id="ARBA00025748"/>
    </source>
</evidence>
<evidence type="ECO:0000256" key="6">
    <source>
        <dbReference type="ARBA" id="ARBA00023242"/>
    </source>
</evidence>
<evidence type="ECO:0000256" key="12">
    <source>
        <dbReference type="SAM" id="MobiDB-lite"/>
    </source>
</evidence>
<proteinExistence type="inferred from homology"/>
<name>A0AAV1CQJ6_OLDCO</name>
<dbReference type="PRINTS" id="PR00031">
    <property type="entry name" value="HTHREPRESSR"/>
</dbReference>
<dbReference type="EMBL" id="OX459120">
    <property type="protein sequence ID" value="CAI9097855.1"/>
    <property type="molecule type" value="Genomic_DNA"/>
</dbReference>
<dbReference type="FunFam" id="1.10.10.60:FF:000385">
    <property type="entry name" value="Putative homeobox-leucine zipper protein ATHB-51"/>
    <property type="match status" value="1"/>
</dbReference>
<keyword evidence="3 8" id="KW-0238">DNA-binding</keyword>
<reference evidence="14" key="1">
    <citation type="submission" date="2023-03" db="EMBL/GenBank/DDBJ databases">
        <authorList>
            <person name="Julca I."/>
        </authorList>
    </citation>
    <scope>NUCLEOTIDE SEQUENCE</scope>
</reference>
<evidence type="ECO:0000256" key="1">
    <source>
        <dbReference type="ARBA" id="ARBA00004123"/>
    </source>
</evidence>
<feature type="region of interest" description="Disordered" evidence="12">
    <location>
        <begin position="211"/>
        <end position="239"/>
    </location>
</feature>
<evidence type="ECO:0000256" key="9">
    <source>
        <dbReference type="RuleBase" id="RU000682"/>
    </source>
</evidence>
<protein>
    <recommendedName>
        <fullName evidence="10">Homeobox-leucine zipper protein</fullName>
    </recommendedName>
    <alternativeName>
        <fullName evidence="10">HD-ZIP protein</fullName>
    </alternativeName>
    <alternativeName>
        <fullName evidence="10">Homeodomain transcription factor</fullName>
    </alternativeName>
</protein>
<dbReference type="Pfam" id="PF00046">
    <property type="entry name" value="Homeodomain"/>
    <property type="match status" value="1"/>
</dbReference>
<keyword evidence="4 8" id="KW-0371">Homeobox</keyword>
<dbReference type="PROSITE" id="PS00027">
    <property type="entry name" value="HOMEOBOX_1"/>
    <property type="match status" value="1"/>
</dbReference>
<keyword evidence="2 10" id="KW-0805">Transcription regulation</keyword>
<evidence type="ECO:0000256" key="8">
    <source>
        <dbReference type="PROSITE-ProRule" id="PRU00108"/>
    </source>
</evidence>
<evidence type="ECO:0000256" key="11">
    <source>
        <dbReference type="SAM" id="Coils"/>
    </source>
</evidence>
<comment type="function">
    <text evidence="10">Transcription factor.</text>
</comment>
<dbReference type="InterPro" id="IPR000047">
    <property type="entry name" value="HTH_motif"/>
</dbReference>
<dbReference type="Proteomes" id="UP001161247">
    <property type="component" value="Chromosome 3"/>
</dbReference>
<keyword evidence="11" id="KW-0175">Coiled coil</keyword>
<comment type="similarity">
    <text evidence="7 10">Belongs to the HD-ZIP homeobox family. Class I subfamily.</text>
</comment>
<dbReference type="CDD" id="cd00086">
    <property type="entry name" value="homeodomain"/>
    <property type="match status" value="1"/>
</dbReference>
<dbReference type="InterPro" id="IPR045224">
    <property type="entry name" value="HDZip_class_I_plant"/>
</dbReference>
<dbReference type="PANTHER" id="PTHR24326:SF591">
    <property type="entry name" value="HOMEOBOX-LEUCINE ZIPPER PROTEIN ATHB-51-RELATED"/>
    <property type="match status" value="1"/>
</dbReference>
<dbReference type="GO" id="GO:0000981">
    <property type="term" value="F:DNA-binding transcription factor activity, RNA polymerase II-specific"/>
    <property type="evidence" value="ECO:0007669"/>
    <property type="project" value="UniProtKB-UniRule"/>
</dbReference>
<organism evidence="14 15">
    <name type="scientific">Oldenlandia corymbosa var. corymbosa</name>
    <dbReference type="NCBI Taxonomy" id="529605"/>
    <lineage>
        <taxon>Eukaryota</taxon>
        <taxon>Viridiplantae</taxon>
        <taxon>Streptophyta</taxon>
        <taxon>Embryophyta</taxon>
        <taxon>Tracheophyta</taxon>
        <taxon>Spermatophyta</taxon>
        <taxon>Magnoliopsida</taxon>
        <taxon>eudicotyledons</taxon>
        <taxon>Gunneridae</taxon>
        <taxon>Pentapetalae</taxon>
        <taxon>asterids</taxon>
        <taxon>lamiids</taxon>
        <taxon>Gentianales</taxon>
        <taxon>Rubiaceae</taxon>
        <taxon>Rubioideae</taxon>
        <taxon>Spermacoceae</taxon>
        <taxon>Hedyotis-Oldenlandia complex</taxon>
        <taxon>Oldenlandia</taxon>
    </lineage>
</organism>
<evidence type="ECO:0000256" key="4">
    <source>
        <dbReference type="ARBA" id="ARBA00023155"/>
    </source>
</evidence>
<evidence type="ECO:0000256" key="2">
    <source>
        <dbReference type="ARBA" id="ARBA00023015"/>
    </source>
</evidence>
<keyword evidence="6 8" id="KW-0539">Nucleus</keyword>
<evidence type="ECO:0000313" key="15">
    <source>
        <dbReference type="Proteomes" id="UP001161247"/>
    </source>
</evidence>
<dbReference type="InterPro" id="IPR017970">
    <property type="entry name" value="Homeobox_CS"/>
</dbReference>
<evidence type="ECO:0000256" key="10">
    <source>
        <dbReference type="RuleBase" id="RU369038"/>
    </source>
</evidence>
<evidence type="ECO:0000313" key="14">
    <source>
        <dbReference type="EMBL" id="CAI9097855.1"/>
    </source>
</evidence>
<comment type="subcellular location">
    <subcellularLocation>
        <location evidence="1 8 9">Nucleus</location>
    </subcellularLocation>
</comment>
<dbReference type="Gene3D" id="1.10.10.60">
    <property type="entry name" value="Homeodomain-like"/>
    <property type="match status" value="1"/>
</dbReference>
<dbReference type="AlphaFoldDB" id="A0AAV1CQJ6"/>
<evidence type="ECO:0000256" key="3">
    <source>
        <dbReference type="ARBA" id="ARBA00023125"/>
    </source>
</evidence>
<evidence type="ECO:0000259" key="13">
    <source>
        <dbReference type="PROSITE" id="PS50071"/>
    </source>
</evidence>
<accession>A0AAV1CQJ6</accession>
<dbReference type="InterPro" id="IPR009057">
    <property type="entry name" value="Homeodomain-like_sf"/>
</dbReference>
<keyword evidence="15" id="KW-1185">Reference proteome</keyword>
<dbReference type="GO" id="GO:0043565">
    <property type="term" value="F:sequence-specific DNA binding"/>
    <property type="evidence" value="ECO:0007669"/>
    <property type="project" value="TreeGrafter"/>
</dbReference>
<feature type="DNA-binding region" description="Homeobox" evidence="8">
    <location>
        <begin position="104"/>
        <end position="163"/>
    </location>
</feature>
<evidence type="ECO:0000256" key="5">
    <source>
        <dbReference type="ARBA" id="ARBA00023163"/>
    </source>
</evidence>
<sequence length="275" mass="31634">MLFYCGPGFQLSLDQFHEKLRLPLLVIIEKGLQFNSREMDWNGNNIRPPFISRPDTSALSFFYNSCSYDPYQMVEMKHAMQTSQAGMCSGLEKNMMSSYGMMSNQEKKKRLTTDQLESLENSFQEEIKLDPDRKMKLAKELGLQPRQIAVWFQNRRARWKAKQLERLYDSLKQELDSVSREKQKLQEEVLALRAILKEQIGKKPVSAGYTEISGTEETVESTSIPSSKTREGGNHHQQQQIAAECSYVFNVDDYNNPAGVNVIPPAYWPTLPSYP</sequence>
<dbReference type="SUPFAM" id="SSF46689">
    <property type="entry name" value="Homeodomain-like"/>
    <property type="match status" value="1"/>
</dbReference>
<gene>
    <name evidence="14" type="ORF">OLC1_LOCUS8227</name>
</gene>
<feature type="domain" description="Homeobox" evidence="13">
    <location>
        <begin position="102"/>
        <end position="162"/>
    </location>
</feature>
<dbReference type="PROSITE" id="PS50071">
    <property type="entry name" value="HOMEOBOX_2"/>
    <property type="match status" value="1"/>
</dbReference>
<dbReference type="GO" id="GO:0045893">
    <property type="term" value="P:positive regulation of DNA-templated transcription"/>
    <property type="evidence" value="ECO:0007669"/>
    <property type="project" value="TreeGrafter"/>
</dbReference>
<dbReference type="InterPro" id="IPR001356">
    <property type="entry name" value="HD"/>
</dbReference>
<dbReference type="PANTHER" id="PTHR24326">
    <property type="entry name" value="HOMEOBOX-LEUCINE ZIPPER PROTEIN"/>
    <property type="match status" value="1"/>
</dbReference>
<feature type="compositionally biased region" description="Polar residues" evidence="12">
    <location>
        <begin position="212"/>
        <end position="227"/>
    </location>
</feature>
<feature type="coiled-coil region" evidence="11">
    <location>
        <begin position="154"/>
        <end position="195"/>
    </location>
</feature>